<dbReference type="AlphaFoldDB" id="A0AA38YW84"/>
<evidence type="ECO:0000256" key="3">
    <source>
        <dbReference type="ARBA" id="ARBA00022821"/>
    </source>
</evidence>
<evidence type="ECO:0000259" key="6">
    <source>
        <dbReference type="Pfam" id="PF23598"/>
    </source>
</evidence>
<dbReference type="GO" id="GO:0098542">
    <property type="term" value="P:defense response to other organism"/>
    <property type="evidence" value="ECO:0007669"/>
    <property type="project" value="TreeGrafter"/>
</dbReference>
<evidence type="ECO:0000313" key="7">
    <source>
        <dbReference type="EMBL" id="KAJ9677851.1"/>
    </source>
</evidence>
<dbReference type="Proteomes" id="UP001168098">
    <property type="component" value="Unassembled WGS sequence"/>
</dbReference>
<dbReference type="InterPro" id="IPR041118">
    <property type="entry name" value="Rx_N"/>
</dbReference>
<keyword evidence="8" id="KW-1185">Reference proteome</keyword>
<evidence type="ECO:0000259" key="5">
    <source>
        <dbReference type="Pfam" id="PF23559"/>
    </source>
</evidence>
<evidence type="ECO:0000256" key="2">
    <source>
        <dbReference type="ARBA" id="ARBA00022741"/>
    </source>
</evidence>
<dbReference type="InterPro" id="IPR038005">
    <property type="entry name" value="RX-like_CC"/>
</dbReference>
<dbReference type="Pfam" id="PF23559">
    <property type="entry name" value="WHD_DRP"/>
    <property type="match status" value="1"/>
</dbReference>
<protein>
    <recommendedName>
        <fullName evidence="9">Rx N-terminal domain-containing protein</fullName>
    </recommendedName>
</protein>
<reference evidence="7 8" key="1">
    <citation type="journal article" date="2023" name="BMC Biotechnol.">
        <title>Vitis rotundifolia cv Carlos genome sequencing.</title>
        <authorList>
            <person name="Huff M."/>
            <person name="Hulse-Kemp A."/>
            <person name="Scheffler B."/>
            <person name="Youngblood R."/>
            <person name="Simpson S."/>
            <person name="Babiker E."/>
            <person name="Staton M."/>
        </authorList>
    </citation>
    <scope>NUCLEOTIDE SEQUENCE [LARGE SCALE GENOMIC DNA]</scope>
    <source>
        <tissue evidence="7">Leaf</tissue>
    </source>
</reference>
<dbReference type="Pfam" id="PF18052">
    <property type="entry name" value="Rx_N"/>
    <property type="match status" value="1"/>
</dbReference>
<dbReference type="InterPro" id="IPR032675">
    <property type="entry name" value="LRR_dom_sf"/>
</dbReference>
<dbReference type="Gene3D" id="3.80.10.10">
    <property type="entry name" value="Ribonuclease Inhibitor"/>
    <property type="match status" value="1"/>
</dbReference>
<feature type="domain" description="Disease resistance R13L4/SHOC-2-like LRR" evidence="6">
    <location>
        <begin position="281"/>
        <end position="605"/>
    </location>
</feature>
<evidence type="ECO:0000256" key="1">
    <source>
        <dbReference type="ARBA" id="ARBA00022737"/>
    </source>
</evidence>
<organism evidence="7 8">
    <name type="scientific">Vitis rotundifolia</name>
    <name type="common">Muscadine grape</name>
    <dbReference type="NCBI Taxonomy" id="103349"/>
    <lineage>
        <taxon>Eukaryota</taxon>
        <taxon>Viridiplantae</taxon>
        <taxon>Streptophyta</taxon>
        <taxon>Embryophyta</taxon>
        <taxon>Tracheophyta</taxon>
        <taxon>Spermatophyta</taxon>
        <taxon>Magnoliopsida</taxon>
        <taxon>eudicotyledons</taxon>
        <taxon>Gunneridae</taxon>
        <taxon>Pentapetalae</taxon>
        <taxon>rosids</taxon>
        <taxon>Vitales</taxon>
        <taxon>Vitaceae</taxon>
        <taxon>Viteae</taxon>
        <taxon>Vitis</taxon>
    </lineage>
</organism>
<keyword evidence="1" id="KW-0677">Repeat</keyword>
<proteinExistence type="predicted"/>
<keyword evidence="3" id="KW-0611">Plant defense</keyword>
<dbReference type="Pfam" id="PF23598">
    <property type="entry name" value="LRR_14"/>
    <property type="match status" value="1"/>
</dbReference>
<dbReference type="PANTHER" id="PTHR23155:SF1136">
    <property type="entry name" value="DISEASE RESISTANCE PROTEIN RPM1"/>
    <property type="match status" value="1"/>
</dbReference>
<keyword evidence="2" id="KW-0547">Nucleotide-binding</keyword>
<dbReference type="Gene3D" id="1.10.10.10">
    <property type="entry name" value="Winged helix-like DNA-binding domain superfamily/Winged helix DNA-binding domain"/>
    <property type="match status" value="1"/>
</dbReference>
<dbReference type="InterPro" id="IPR055414">
    <property type="entry name" value="LRR_R13L4/SHOC2-like"/>
</dbReference>
<dbReference type="InterPro" id="IPR044974">
    <property type="entry name" value="Disease_R_plants"/>
</dbReference>
<feature type="domain" description="Disease resistance N-terminal" evidence="4">
    <location>
        <begin position="5"/>
        <end position="92"/>
    </location>
</feature>
<evidence type="ECO:0008006" key="9">
    <source>
        <dbReference type="Google" id="ProtNLM"/>
    </source>
</evidence>
<evidence type="ECO:0000313" key="8">
    <source>
        <dbReference type="Proteomes" id="UP001168098"/>
    </source>
</evidence>
<comment type="caution">
    <text evidence="7">The sequence shown here is derived from an EMBL/GenBank/DDBJ whole genome shotgun (WGS) entry which is preliminary data.</text>
</comment>
<dbReference type="InterPro" id="IPR058922">
    <property type="entry name" value="WHD_DRP"/>
</dbReference>
<dbReference type="GO" id="GO:0000166">
    <property type="term" value="F:nucleotide binding"/>
    <property type="evidence" value="ECO:0007669"/>
    <property type="project" value="UniProtKB-KW"/>
</dbReference>
<dbReference type="PANTHER" id="PTHR23155">
    <property type="entry name" value="DISEASE RESISTANCE PROTEIN RP"/>
    <property type="match status" value="1"/>
</dbReference>
<dbReference type="Gene3D" id="1.20.5.4130">
    <property type="match status" value="1"/>
</dbReference>
<gene>
    <name evidence="7" type="ORF">PVL29_022683</name>
</gene>
<evidence type="ECO:0000259" key="4">
    <source>
        <dbReference type="Pfam" id="PF18052"/>
    </source>
</evidence>
<name>A0AA38YW84_VITRO</name>
<sequence>MAEGFVNFFIQRLDSLLVQEAESFSGFEDEVLWIMGILREIGSFAAESGSAEEFDAVHSWVHELKGIINELDDSVDEFIIQMGAHNGSDQKVWIDSFRSELQKIGSRLAETVHRMRELNNSIKGEKGEDENFHGMDEGETSASSALKLQYTNLPYHLQICLTYCCIFPENYWINKGRLIRLFIAEGLIQGKAGEITEDIAQENINELINLGMLQVVDHPGNGIKLVVPSHYREVCLHKIKEEKFITACPSSDSSFPLTVRCVSIHSDMKQVETVLNNVRTRSLFLFGKRGSSEENWNWLNLYGSKFLRVLDLEDSKIKHLPDEVGDLMHLRYLGLKNTNINELPERLGNLRALQTLDIRWCGNLTAVPKGVLNLLQLRHLKMFKSIGIGGMDVPKGIGRIKSLLTLTGIYAGDGIARELGSLIQLRRLGVMDVAEDDVSELFVSVMKMQELLCLSLQAKHAFHQGTLTLLESFVPPPLLRKLQLEGVLERIPNWLGLMERLTYLRLGYSHLSENPTSVLQLLPNLKILTLWQAFEAKHIGKEFCRASGFPKLEDLTIASHVLEEWTELEEGAIPSLKFLRLHNCLQLRTLPEGLQFITTLKQLSLLPLLDDHEERLRPDGGEENYKIKHIPQVKFITMSAVNQIAMRSRGVVKNEE</sequence>
<feature type="domain" description="Disease resistance protein winged helix" evidence="5">
    <location>
        <begin position="166"/>
        <end position="221"/>
    </location>
</feature>
<dbReference type="CDD" id="cd14798">
    <property type="entry name" value="RX-CC_like"/>
    <property type="match status" value="1"/>
</dbReference>
<dbReference type="InterPro" id="IPR036388">
    <property type="entry name" value="WH-like_DNA-bd_sf"/>
</dbReference>
<dbReference type="SUPFAM" id="SSF52058">
    <property type="entry name" value="L domain-like"/>
    <property type="match status" value="1"/>
</dbReference>
<accession>A0AA38YW84</accession>
<dbReference type="EMBL" id="JARBHA010000017">
    <property type="protein sequence ID" value="KAJ9677851.1"/>
    <property type="molecule type" value="Genomic_DNA"/>
</dbReference>